<evidence type="ECO:0000259" key="11">
    <source>
        <dbReference type="PROSITE" id="PS01124"/>
    </source>
</evidence>
<dbReference type="GO" id="GO:0032259">
    <property type="term" value="P:methylation"/>
    <property type="evidence" value="ECO:0007669"/>
    <property type="project" value="UniProtKB-KW"/>
</dbReference>
<dbReference type="SMART" id="SM00342">
    <property type="entry name" value="HTH_ARAC"/>
    <property type="match status" value="1"/>
</dbReference>
<keyword evidence="7" id="KW-0805">Transcription regulation</keyword>
<dbReference type="OrthoDB" id="9802228at2"/>
<dbReference type="CDD" id="cd06445">
    <property type="entry name" value="ATase"/>
    <property type="match status" value="1"/>
</dbReference>
<dbReference type="PANTHER" id="PTHR10815">
    <property type="entry name" value="METHYLATED-DNA--PROTEIN-CYSTEINE METHYLTRANSFERASE"/>
    <property type="match status" value="1"/>
</dbReference>
<dbReference type="GO" id="GO:0003700">
    <property type="term" value="F:DNA-binding transcription factor activity"/>
    <property type="evidence" value="ECO:0007669"/>
    <property type="project" value="InterPro"/>
</dbReference>
<dbReference type="NCBIfam" id="TIGR00589">
    <property type="entry name" value="ogt"/>
    <property type="match status" value="1"/>
</dbReference>
<keyword evidence="6" id="KW-0227">DNA damage</keyword>
<dbReference type="InterPro" id="IPR036217">
    <property type="entry name" value="MethylDNA_cys_MeTrfase_DNAb"/>
</dbReference>
<keyword evidence="5 12" id="KW-0808">Transferase</keyword>
<evidence type="ECO:0000256" key="7">
    <source>
        <dbReference type="ARBA" id="ARBA00023015"/>
    </source>
</evidence>
<evidence type="ECO:0000313" key="12">
    <source>
        <dbReference type="EMBL" id="SFW69697.1"/>
    </source>
</evidence>
<dbReference type="SUPFAM" id="SSF46767">
    <property type="entry name" value="Methylated DNA-protein cysteine methyltransferase, C-terminal domain"/>
    <property type="match status" value="1"/>
</dbReference>
<keyword evidence="8" id="KW-0804">Transcription</keyword>
<dbReference type="InterPro" id="IPR014048">
    <property type="entry name" value="MethylDNA_cys_MeTrfase_DNA-bd"/>
</dbReference>
<evidence type="ECO:0000256" key="2">
    <source>
        <dbReference type="ARBA" id="ARBA00008711"/>
    </source>
</evidence>
<dbReference type="Gene3D" id="1.10.10.10">
    <property type="entry name" value="Winged helix-like DNA-binding domain superfamily/Winged helix DNA-binding domain"/>
    <property type="match status" value="1"/>
</dbReference>
<dbReference type="InterPro" id="IPR009057">
    <property type="entry name" value="Homeodomain-like_sf"/>
</dbReference>
<comment type="catalytic activity">
    <reaction evidence="1">
        <text>a 4-O-methyl-thymidine in DNA + L-cysteinyl-[protein] = a thymidine in DNA + S-methyl-L-cysteinyl-[protein]</text>
        <dbReference type="Rhea" id="RHEA:53428"/>
        <dbReference type="Rhea" id="RHEA-COMP:10131"/>
        <dbReference type="Rhea" id="RHEA-COMP:10132"/>
        <dbReference type="Rhea" id="RHEA-COMP:13555"/>
        <dbReference type="Rhea" id="RHEA-COMP:13556"/>
        <dbReference type="ChEBI" id="CHEBI:29950"/>
        <dbReference type="ChEBI" id="CHEBI:82612"/>
        <dbReference type="ChEBI" id="CHEBI:137386"/>
        <dbReference type="ChEBI" id="CHEBI:137387"/>
        <dbReference type="EC" id="2.1.1.63"/>
    </reaction>
</comment>
<dbReference type="STRING" id="1150368.SAMN02927921_03400"/>
<evidence type="ECO:0000256" key="10">
    <source>
        <dbReference type="ARBA" id="ARBA00049348"/>
    </source>
</evidence>
<accession>A0A1K1RCM0</accession>
<comment type="similarity">
    <text evidence="2">Belongs to the MGMT family.</text>
</comment>
<dbReference type="SUPFAM" id="SSF46689">
    <property type="entry name" value="Homeodomain-like"/>
    <property type="match status" value="1"/>
</dbReference>
<dbReference type="InterPro" id="IPR001497">
    <property type="entry name" value="MethylDNA_cys_MeTrfase_AS"/>
</dbReference>
<dbReference type="PANTHER" id="PTHR10815:SF13">
    <property type="entry name" value="METHYLATED-DNA--PROTEIN-CYSTEINE METHYLTRANSFERASE"/>
    <property type="match status" value="1"/>
</dbReference>
<dbReference type="InterPro" id="IPR036388">
    <property type="entry name" value="WH-like_DNA-bd_sf"/>
</dbReference>
<dbReference type="FunFam" id="1.10.10.10:FF:000214">
    <property type="entry name" value="Methylated-DNA--protein-cysteine methyltransferase"/>
    <property type="match status" value="1"/>
</dbReference>
<dbReference type="GO" id="GO:0006281">
    <property type="term" value="P:DNA repair"/>
    <property type="evidence" value="ECO:0007669"/>
    <property type="project" value="UniProtKB-KW"/>
</dbReference>
<evidence type="ECO:0000256" key="6">
    <source>
        <dbReference type="ARBA" id="ARBA00022763"/>
    </source>
</evidence>
<proteinExistence type="inferred from homology"/>
<keyword evidence="13" id="KW-1185">Reference proteome</keyword>
<evidence type="ECO:0000256" key="9">
    <source>
        <dbReference type="ARBA" id="ARBA00023204"/>
    </source>
</evidence>
<dbReference type="EC" id="2.1.1.63" evidence="3"/>
<feature type="domain" description="HTH araC/xylS-type" evidence="11">
    <location>
        <begin position="13"/>
        <end position="111"/>
    </location>
</feature>
<dbReference type="Gene3D" id="3.30.160.70">
    <property type="entry name" value="Methylated DNA-protein cysteine methyltransferase domain"/>
    <property type="match status" value="1"/>
</dbReference>
<evidence type="ECO:0000256" key="1">
    <source>
        <dbReference type="ARBA" id="ARBA00001286"/>
    </source>
</evidence>
<dbReference type="Gene3D" id="1.10.10.60">
    <property type="entry name" value="Homeodomain-like"/>
    <property type="match status" value="1"/>
</dbReference>
<evidence type="ECO:0000256" key="8">
    <source>
        <dbReference type="ARBA" id="ARBA00023163"/>
    </source>
</evidence>
<dbReference type="Pfam" id="PF01035">
    <property type="entry name" value="DNA_binding_1"/>
    <property type="match status" value="1"/>
</dbReference>
<dbReference type="EMBL" id="FPJE01000022">
    <property type="protein sequence ID" value="SFW69697.1"/>
    <property type="molecule type" value="Genomic_DNA"/>
</dbReference>
<dbReference type="RefSeq" id="WP_072318607.1">
    <property type="nucleotide sequence ID" value="NZ_FPJE01000022.1"/>
</dbReference>
<dbReference type="AlphaFoldDB" id="A0A1K1RCM0"/>
<keyword evidence="9" id="KW-0234">DNA repair</keyword>
<evidence type="ECO:0000256" key="5">
    <source>
        <dbReference type="ARBA" id="ARBA00022679"/>
    </source>
</evidence>
<dbReference type="InterPro" id="IPR036631">
    <property type="entry name" value="MGMT_N_sf"/>
</dbReference>
<reference evidence="12 13" key="1">
    <citation type="submission" date="2016-11" db="EMBL/GenBank/DDBJ databases">
        <authorList>
            <person name="Jaros S."/>
            <person name="Januszkiewicz K."/>
            <person name="Wedrychowicz H."/>
        </authorList>
    </citation>
    <scope>NUCLEOTIDE SEQUENCE [LARGE SCALE GENOMIC DNA]</scope>
    <source>
        <strain evidence="12 13">CGMCC 1.12145</strain>
    </source>
</reference>
<keyword evidence="4 12" id="KW-0489">Methyltransferase</keyword>
<dbReference type="PROSITE" id="PS01124">
    <property type="entry name" value="HTH_ARAC_FAMILY_2"/>
    <property type="match status" value="1"/>
</dbReference>
<comment type="catalytic activity">
    <reaction evidence="10">
        <text>a 6-O-methyl-2'-deoxyguanosine in DNA + L-cysteinyl-[protein] = S-methyl-L-cysteinyl-[protein] + a 2'-deoxyguanosine in DNA</text>
        <dbReference type="Rhea" id="RHEA:24000"/>
        <dbReference type="Rhea" id="RHEA-COMP:10131"/>
        <dbReference type="Rhea" id="RHEA-COMP:10132"/>
        <dbReference type="Rhea" id="RHEA-COMP:11367"/>
        <dbReference type="Rhea" id="RHEA-COMP:11368"/>
        <dbReference type="ChEBI" id="CHEBI:29950"/>
        <dbReference type="ChEBI" id="CHEBI:82612"/>
        <dbReference type="ChEBI" id="CHEBI:85445"/>
        <dbReference type="ChEBI" id="CHEBI:85448"/>
        <dbReference type="EC" id="2.1.1.63"/>
    </reaction>
</comment>
<dbReference type="SUPFAM" id="SSF53155">
    <property type="entry name" value="Methylated DNA-protein cysteine methyltransferase domain"/>
    <property type="match status" value="1"/>
</dbReference>
<gene>
    <name evidence="12" type="ORF">SAMN02927921_03400</name>
</gene>
<evidence type="ECO:0000256" key="3">
    <source>
        <dbReference type="ARBA" id="ARBA00011918"/>
    </source>
</evidence>
<name>A0A1K1RCM0_9FLAO</name>
<evidence type="ECO:0000313" key="13">
    <source>
        <dbReference type="Proteomes" id="UP000182248"/>
    </source>
</evidence>
<organism evidence="12 13">
    <name type="scientific">Sinomicrobium oceani</name>
    <dbReference type="NCBI Taxonomy" id="1150368"/>
    <lineage>
        <taxon>Bacteria</taxon>
        <taxon>Pseudomonadati</taxon>
        <taxon>Bacteroidota</taxon>
        <taxon>Flavobacteriia</taxon>
        <taxon>Flavobacteriales</taxon>
        <taxon>Flavobacteriaceae</taxon>
        <taxon>Sinomicrobium</taxon>
    </lineage>
</organism>
<evidence type="ECO:0000256" key="4">
    <source>
        <dbReference type="ARBA" id="ARBA00022603"/>
    </source>
</evidence>
<sequence length="282" mass="31725">MDSQHEIDFNRIERAITYIRENFREQPSLEDIAEWVHLSPYHFQKMFKAWAGVSPKKFLQFTTIGYAKKMLREKSIPLPDVVHNTGLSGTGRLHDLFITIEGMTPAEYRDGGSRLTINYSFTDTPFGRILIASTPKGICYLVFSDHEVVSLQDLYNEFPEAIFRSKTDVMQESAKHFFSGHGKPQRPVNLHIKGTGFQLKIWEALLSIPEGALSSYETIAHKAGKKKAARAAGNAIGKNPVAILIPCHRVIRASGMTGGYRWGNNRKIAIIGWEAAHKNNTP</sequence>
<dbReference type="GO" id="GO:0003908">
    <property type="term" value="F:methylated-DNA-[protein]-cysteine S-methyltransferase activity"/>
    <property type="evidence" value="ECO:0007669"/>
    <property type="project" value="UniProtKB-EC"/>
</dbReference>
<protein>
    <recommendedName>
        <fullName evidence="3">methylated-DNA--[protein]-cysteine S-methyltransferase</fullName>
        <ecNumber evidence="3">2.1.1.63</ecNumber>
    </recommendedName>
</protein>
<dbReference type="GO" id="GO:0043565">
    <property type="term" value="F:sequence-specific DNA binding"/>
    <property type="evidence" value="ECO:0007669"/>
    <property type="project" value="InterPro"/>
</dbReference>
<dbReference type="InterPro" id="IPR018060">
    <property type="entry name" value="HTH_AraC"/>
</dbReference>
<dbReference type="Proteomes" id="UP000182248">
    <property type="component" value="Unassembled WGS sequence"/>
</dbReference>
<dbReference type="Pfam" id="PF12833">
    <property type="entry name" value="HTH_18"/>
    <property type="match status" value="1"/>
</dbReference>
<dbReference type="PROSITE" id="PS00374">
    <property type="entry name" value="MGMT"/>
    <property type="match status" value="1"/>
</dbReference>